<protein>
    <submittedName>
        <fullName evidence="1">Uncharacterized protein</fullName>
    </submittedName>
</protein>
<accession>A0ACC8ENE4</accession>
<keyword evidence="2" id="KW-1185">Reference proteome</keyword>
<feature type="non-terminal residue" evidence="1">
    <location>
        <position position="1"/>
    </location>
</feature>
<dbReference type="EMBL" id="KV748252">
    <property type="protein sequence ID" value="OCK87910.1"/>
    <property type="molecule type" value="Genomic_DNA"/>
</dbReference>
<dbReference type="Proteomes" id="UP000250078">
    <property type="component" value="Unassembled WGS sequence"/>
</dbReference>
<evidence type="ECO:0000313" key="2">
    <source>
        <dbReference type="Proteomes" id="UP000250078"/>
    </source>
</evidence>
<organism evidence="1 2">
    <name type="scientific">Cenococcum geophilum 1.58</name>
    <dbReference type="NCBI Taxonomy" id="794803"/>
    <lineage>
        <taxon>Eukaryota</taxon>
        <taxon>Fungi</taxon>
        <taxon>Dikarya</taxon>
        <taxon>Ascomycota</taxon>
        <taxon>Pezizomycotina</taxon>
        <taxon>Dothideomycetes</taxon>
        <taxon>Pleosporomycetidae</taxon>
        <taxon>Gloniales</taxon>
        <taxon>Gloniaceae</taxon>
        <taxon>Cenococcum</taxon>
    </lineage>
</organism>
<sequence>VPIKAYNSIRKVERYYALLRHIYKIISLELKDASKELTLQIAIKAVNDSTGLNRLIPILLVFSAYP</sequence>
<proteinExistence type="predicted"/>
<reference evidence="1 2" key="1">
    <citation type="journal article" date="2016" name="Nat. Commun.">
        <title>Ectomycorrhizal ecology is imprinted in the genome of the dominant symbiotic fungus Cenococcum geophilum.</title>
        <authorList>
            <consortium name="DOE Joint Genome Institute"/>
            <person name="Peter M."/>
            <person name="Kohler A."/>
            <person name="Ohm R.A."/>
            <person name="Kuo A."/>
            <person name="Krutzmann J."/>
            <person name="Morin E."/>
            <person name="Arend M."/>
            <person name="Barry K.W."/>
            <person name="Binder M."/>
            <person name="Choi C."/>
            <person name="Clum A."/>
            <person name="Copeland A."/>
            <person name="Grisel N."/>
            <person name="Haridas S."/>
            <person name="Kipfer T."/>
            <person name="LaButti K."/>
            <person name="Lindquist E."/>
            <person name="Lipzen A."/>
            <person name="Maire R."/>
            <person name="Meier B."/>
            <person name="Mihaltcheva S."/>
            <person name="Molinier V."/>
            <person name="Murat C."/>
            <person name="Poggeler S."/>
            <person name="Quandt C.A."/>
            <person name="Sperisen C."/>
            <person name="Tritt A."/>
            <person name="Tisserant E."/>
            <person name="Crous P.W."/>
            <person name="Henrissat B."/>
            <person name="Nehls U."/>
            <person name="Egli S."/>
            <person name="Spatafora J.W."/>
            <person name="Grigoriev I.V."/>
            <person name="Martin F.M."/>
        </authorList>
    </citation>
    <scope>NUCLEOTIDE SEQUENCE [LARGE SCALE GENOMIC DNA]</scope>
    <source>
        <strain evidence="1 2">1.58</strain>
    </source>
</reference>
<name>A0ACC8ENE4_9PEZI</name>
<gene>
    <name evidence="1" type="ORF">K441DRAFT_591529</name>
</gene>
<evidence type="ECO:0000313" key="1">
    <source>
        <dbReference type="EMBL" id="OCK87910.1"/>
    </source>
</evidence>